<sequence length="87" mass="9897">MDWHPAQVKAALEMVDTNLSKLAKEHKYAHINEVLYRPWVAAERIVARALALEPEAIWPSRYLRPRHRGIAMTRNPHALAPPGEGPD</sequence>
<dbReference type="InterPro" id="IPR010982">
    <property type="entry name" value="Lambda_DNA-bd_dom_sf"/>
</dbReference>
<evidence type="ECO:0000259" key="5">
    <source>
        <dbReference type="Pfam" id="PF13693"/>
    </source>
</evidence>
<keyword evidence="3" id="KW-0238">DNA-binding</keyword>
<keyword evidence="4" id="KW-0804">Transcription</keyword>
<evidence type="ECO:0000313" key="6">
    <source>
        <dbReference type="EMBL" id="QFZ87535.1"/>
    </source>
</evidence>
<evidence type="ECO:0000256" key="2">
    <source>
        <dbReference type="ARBA" id="ARBA00023015"/>
    </source>
</evidence>
<dbReference type="Pfam" id="PF13693">
    <property type="entry name" value="HTH_35"/>
    <property type="match status" value="1"/>
</dbReference>
<dbReference type="Proteomes" id="UP000326780">
    <property type="component" value="Chromosome"/>
</dbReference>
<keyword evidence="2" id="KW-0805">Transcription regulation</keyword>
<dbReference type="AlphaFoldDB" id="A0A5Q0MG71"/>
<dbReference type="Gene3D" id="1.10.260.40">
    <property type="entry name" value="lambda repressor-like DNA-binding domains"/>
    <property type="match status" value="1"/>
</dbReference>
<dbReference type="GO" id="GO:0003677">
    <property type="term" value="F:DNA binding"/>
    <property type="evidence" value="ECO:0007669"/>
    <property type="project" value="UniProtKB-KW"/>
</dbReference>
<gene>
    <name evidence="6" type="ORF">GFK26_08795</name>
</gene>
<proteinExistence type="inferred from homology"/>
<dbReference type="SUPFAM" id="SSF47413">
    <property type="entry name" value="lambda repressor-like DNA-binding domains"/>
    <property type="match status" value="1"/>
</dbReference>
<feature type="domain" description="Ner winged helix-turn-helix DNA-binding" evidence="5">
    <location>
        <begin position="2"/>
        <end position="68"/>
    </location>
</feature>
<reference evidence="6 7" key="1">
    <citation type="submission" date="2019-10" db="EMBL/GenBank/DDBJ databases">
        <title>Complete genome sequence of Variovorax paradoxus 5C-2.</title>
        <authorList>
            <person name="Gogoleva N.E."/>
            <person name="Balkin A.S."/>
        </authorList>
    </citation>
    <scope>NUCLEOTIDE SEQUENCE [LARGE SCALE GENOMIC DNA]</scope>
    <source>
        <strain evidence="6 7">5C-2</strain>
    </source>
</reference>
<accession>A0A5Q0MG71</accession>
<comment type="similarity">
    <text evidence="1">Belongs to the ner transcriptional regulatory family.</text>
</comment>
<organism evidence="6 7">
    <name type="scientific">Variovorax paradoxus</name>
    <dbReference type="NCBI Taxonomy" id="34073"/>
    <lineage>
        <taxon>Bacteria</taxon>
        <taxon>Pseudomonadati</taxon>
        <taxon>Pseudomonadota</taxon>
        <taxon>Betaproteobacteria</taxon>
        <taxon>Burkholderiales</taxon>
        <taxon>Comamonadaceae</taxon>
        <taxon>Variovorax</taxon>
    </lineage>
</organism>
<name>A0A5Q0MG71_VARPD</name>
<dbReference type="InterPro" id="IPR038722">
    <property type="entry name" value="Ner_HTH_dom"/>
</dbReference>
<evidence type="ECO:0000256" key="1">
    <source>
        <dbReference type="ARBA" id="ARBA00006157"/>
    </source>
</evidence>
<evidence type="ECO:0000313" key="7">
    <source>
        <dbReference type="Proteomes" id="UP000326780"/>
    </source>
</evidence>
<protein>
    <submittedName>
        <fullName evidence="6">Transcriptional regulator</fullName>
    </submittedName>
</protein>
<dbReference type="EMBL" id="CP045644">
    <property type="protein sequence ID" value="QFZ87535.1"/>
    <property type="molecule type" value="Genomic_DNA"/>
</dbReference>
<evidence type="ECO:0000256" key="4">
    <source>
        <dbReference type="ARBA" id="ARBA00023163"/>
    </source>
</evidence>
<evidence type="ECO:0000256" key="3">
    <source>
        <dbReference type="ARBA" id="ARBA00023125"/>
    </source>
</evidence>